<dbReference type="SUPFAM" id="SSF74788">
    <property type="entry name" value="Cullin repeat-like"/>
    <property type="match status" value="1"/>
</dbReference>
<sequence length="483" mass="54865">MTPSTSSFGGGGEGGGSRKVKDAAEVLHRNEAYLAELLSYSLDRLNKEPELLRDDRERIQRELEETAFKNYKAFVAAAECIEKVGNGLEQIGNDLSSIQGRVPVIEQQSSEYEATLAGHLREQKQTKLLASNAAQVQEILDVTQLMETCIKHGSYDETLDLEAFVNKLTVLHPNVGIVRSLEREAKDLSKRMQSQLFSRLKANLQLPECLRIVGYLRRMGNFTEHGLREEYLECRDFWFQQLVDDLPRHDHYAFIKRLTDFHRVHLFDIIMQYRAIFSSKDSAGGGRKGAGGATQEENYRYADLLHVWSARRVDSYLKLLAKSLPFIHEGANLSSVLEHCMYCGLSLGRIGLDFRCLLVPIFQEAVRSLFRGSVKRAMKTFELMLASYKWPKGSQHPPLAVLTNGFLASFNELRHCVPKAMSGDLTEDLNGQLREVGLALKWYGVVSDLQDGERQSFRSLCDQYSNCVIPYLRRSFEGMMMNE</sequence>
<evidence type="ECO:0000256" key="2">
    <source>
        <dbReference type="ARBA" id="ARBA00006419"/>
    </source>
</evidence>
<evidence type="ECO:0000256" key="5">
    <source>
        <dbReference type="ARBA" id="ARBA00022927"/>
    </source>
</evidence>
<dbReference type="GO" id="GO:0015031">
    <property type="term" value="P:protein transport"/>
    <property type="evidence" value="ECO:0007669"/>
    <property type="project" value="UniProtKB-KW"/>
</dbReference>
<evidence type="ECO:0000313" key="10">
    <source>
        <dbReference type="EMBL" id="QDZ19289.1"/>
    </source>
</evidence>
<dbReference type="OrthoDB" id="1661054at2759"/>
<dbReference type="PANTHER" id="PTHR21311:SF0">
    <property type="entry name" value="CONSERVED OLIGOMERIC GOLGI COMPLEX SUBUNIT 8"/>
    <property type="match status" value="1"/>
</dbReference>
<comment type="subcellular location">
    <subcellularLocation>
        <location evidence="1">Golgi apparatus membrane</location>
        <topology evidence="1">Peripheral membrane protein</topology>
    </subcellularLocation>
</comment>
<evidence type="ECO:0000256" key="8">
    <source>
        <dbReference type="ARBA" id="ARBA00031347"/>
    </source>
</evidence>
<dbReference type="Pfam" id="PF04124">
    <property type="entry name" value="Dor1"/>
    <property type="match status" value="1"/>
</dbReference>
<feature type="compositionally biased region" description="Gly residues" evidence="9">
    <location>
        <begin position="8"/>
        <end position="17"/>
    </location>
</feature>
<organism evidence="10 11">
    <name type="scientific">Chloropicon primus</name>
    <dbReference type="NCBI Taxonomy" id="1764295"/>
    <lineage>
        <taxon>Eukaryota</taxon>
        <taxon>Viridiplantae</taxon>
        <taxon>Chlorophyta</taxon>
        <taxon>Chloropicophyceae</taxon>
        <taxon>Chloropicales</taxon>
        <taxon>Chloropicaceae</taxon>
        <taxon>Chloropicon</taxon>
    </lineage>
</organism>
<protein>
    <recommendedName>
        <fullName evidence="3">Conserved oligomeric Golgi complex subunit 8</fullName>
    </recommendedName>
    <alternativeName>
        <fullName evidence="8">Component of oligomeric Golgi complex 8</fullName>
    </alternativeName>
</protein>
<dbReference type="GO" id="GO:0000139">
    <property type="term" value="C:Golgi membrane"/>
    <property type="evidence" value="ECO:0007669"/>
    <property type="project" value="UniProtKB-SubCell"/>
</dbReference>
<keyword evidence="11" id="KW-1185">Reference proteome</keyword>
<evidence type="ECO:0000256" key="6">
    <source>
        <dbReference type="ARBA" id="ARBA00023034"/>
    </source>
</evidence>
<evidence type="ECO:0000256" key="7">
    <source>
        <dbReference type="ARBA" id="ARBA00023136"/>
    </source>
</evidence>
<evidence type="ECO:0000256" key="1">
    <source>
        <dbReference type="ARBA" id="ARBA00004395"/>
    </source>
</evidence>
<dbReference type="InterPro" id="IPR007255">
    <property type="entry name" value="COG8"/>
</dbReference>
<keyword evidence="7" id="KW-0472">Membrane</keyword>
<comment type="similarity">
    <text evidence="2">Belongs to the COG8 family.</text>
</comment>
<dbReference type="Proteomes" id="UP000316726">
    <property type="component" value="Chromosome 2"/>
</dbReference>
<evidence type="ECO:0000313" key="11">
    <source>
        <dbReference type="Proteomes" id="UP000316726"/>
    </source>
</evidence>
<dbReference type="InterPro" id="IPR016159">
    <property type="entry name" value="Cullin_repeat-like_dom_sf"/>
</dbReference>
<proteinExistence type="inferred from homology"/>
<evidence type="ECO:0000256" key="4">
    <source>
        <dbReference type="ARBA" id="ARBA00022448"/>
    </source>
</evidence>
<dbReference type="EMBL" id="CP031035">
    <property type="protein sequence ID" value="QDZ19289.1"/>
    <property type="molecule type" value="Genomic_DNA"/>
</dbReference>
<reference evidence="10 11" key="1">
    <citation type="submission" date="2018-07" db="EMBL/GenBank/DDBJ databases">
        <title>The complete nuclear genome of the prasinophyte Chloropicon primus (CCMP1205).</title>
        <authorList>
            <person name="Pombert J.-F."/>
            <person name="Otis C."/>
            <person name="Turmel M."/>
            <person name="Lemieux C."/>
        </authorList>
    </citation>
    <scope>NUCLEOTIDE SEQUENCE [LARGE SCALE GENOMIC DNA]</scope>
    <source>
        <strain evidence="10 11">CCMP1205</strain>
    </source>
</reference>
<accession>A0A5B8MFV4</accession>
<gene>
    <name evidence="10" type="ORF">A3770_02p18070</name>
</gene>
<dbReference type="GO" id="GO:0017119">
    <property type="term" value="C:Golgi transport complex"/>
    <property type="evidence" value="ECO:0007669"/>
    <property type="project" value="InterPro"/>
</dbReference>
<name>A0A5B8MFV4_9CHLO</name>
<feature type="region of interest" description="Disordered" evidence="9">
    <location>
        <begin position="1"/>
        <end position="22"/>
    </location>
</feature>
<dbReference type="GO" id="GO:0006891">
    <property type="term" value="P:intra-Golgi vesicle-mediated transport"/>
    <property type="evidence" value="ECO:0007669"/>
    <property type="project" value="TreeGrafter"/>
</dbReference>
<dbReference type="PANTHER" id="PTHR21311">
    <property type="entry name" value="CONSERVED OLIGOMERIC GOLGI COMPLEX COMPONENT 8"/>
    <property type="match status" value="1"/>
</dbReference>
<dbReference type="STRING" id="1764295.A0A5B8MFV4"/>
<keyword evidence="4" id="KW-0813">Transport</keyword>
<evidence type="ECO:0000256" key="3">
    <source>
        <dbReference type="ARBA" id="ARBA00020983"/>
    </source>
</evidence>
<dbReference type="AlphaFoldDB" id="A0A5B8MFV4"/>
<evidence type="ECO:0000256" key="9">
    <source>
        <dbReference type="SAM" id="MobiDB-lite"/>
    </source>
</evidence>
<keyword evidence="6" id="KW-0333">Golgi apparatus</keyword>
<keyword evidence="5" id="KW-0653">Protein transport</keyword>